<keyword evidence="4" id="KW-0812">Transmembrane</keyword>
<evidence type="ECO:0000256" key="1">
    <source>
        <dbReference type="ARBA" id="ARBA00004571"/>
    </source>
</evidence>
<dbReference type="GO" id="GO:0044718">
    <property type="term" value="P:siderophore transmembrane transport"/>
    <property type="evidence" value="ECO:0007669"/>
    <property type="project" value="TreeGrafter"/>
</dbReference>
<comment type="caution">
    <text evidence="8">The sequence shown here is derived from an EMBL/GenBank/DDBJ whole genome shotgun (WGS) entry which is preliminary data.</text>
</comment>
<comment type="subcellular location">
    <subcellularLocation>
        <location evidence="1">Cell outer membrane</location>
        <topology evidence="1">Multi-pass membrane protein</topology>
    </subcellularLocation>
</comment>
<dbReference type="EMBL" id="DRNB01000178">
    <property type="protein sequence ID" value="HHJ64242.1"/>
    <property type="molecule type" value="Genomic_DNA"/>
</dbReference>
<evidence type="ECO:0000256" key="5">
    <source>
        <dbReference type="ARBA" id="ARBA00022729"/>
    </source>
</evidence>
<proteinExistence type="predicted"/>
<keyword evidence="7" id="KW-0998">Cell outer membrane</keyword>
<evidence type="ECO:0000256" key="7">
    <source>
        <dbReference type="ARBA" id="ARBA00023237"/>
    </source>
</evidence>
<dbReference type="PANTHER" id="PTHR30069">
    <property type="entry name" value="TONB-DEPENDENT OUTER MEMBRANE RECEPTOR"/>
    <property type="match status" value="1"/>
</dbReference>
<evidence type="ECO:0000256" key="3">
    <source>
        <dbReference type="ARBA" id="ARBA00022452"/>
    </source>
</evidence>
<evidence type="ECO:0000256" key="6">
    <source>
        <dbReference type="ARBA" id="ARBA00023136"/>
    </source>
</evidence>
<dbReference type="InterPro" id="IPR036942">
    <property type="entry name" value="Beta-barrel_TonB_sf"/>
</dbReference>
<keyword evidence="6" id="KW-0472">Membrane</keyword>
<protein>
    <submittedName>
        <fullName evidence="8">Uncharacterized protein</fullName>
    </submittedName>
</protein>
<dbReference type="PANTHER" id="PTHR30069:SF29">
    <property type="entry name" value="HEMOGLOBIN AND HEMOGLOBIN-HAPTOGLOBIN-BINDING PROTEIN 1-RELATED"/>
    <property type="match status" value="1"/>
</dbReference>
<dbReference type="Gene3D" id="2.170.130.10">
    <property type="entry name" value="TonB-dependent receptor, plug domain"/>
    <property type="match status" value="1"/>
</dbReference>
<keyword evidence="2" id="KW-0813">Transport</keyword>
<evidence type="ECO:0000256" key="2">
    <source>
        <dbReference type="ARBA" id="ARBA00022448"/>
    </source>
</evidence>
<evidence type="ECO:0000256" key="4">
    <source>
        <dbReference type="ARBA" id="ARBA00022692"/>
    </source>
</evidence>
<dbReference type="Proteomes" id="UP000885792">
    <property type="component" value="Unassembled WGS sequence"/>
</dbReference>
<feature type="non-terminal residue" evidence="8">
    <location>
        <position position="1"/>
    </location>
</feature>
<dbReference type="AlphaFoldDB" id="A0A7C5QIC1"/>
<dbReference type="GO" id="GO:0009279">
    <property type="term" value="C:cell outer membrane"/>
    <property type="evidence" value="ECO:0007669"/>
    <property type="project" value="UniProtKB-SubCell"/>
</dbReference>
<accession>A0A7C5QIC1</accession>
<gene>
    <name evidence="8" type="ORF">ENJ61_04965</name>
</gene>
<dbReference type="GO" id="GO:0015344">
    <property type="term" value="F:siderophore uptake transmembrane transporter activity"/>
    <property type="evidence" value="ECO:0007669"/>
    <property type="project" value="TreeGrafter"/>
</dbReference>
<keyword evidence="5" id="KW-0732">Signal</keyword>
<dbReference type="SUPFAM" id="SSF56935">
    <property type="entry name" value="Porins"/>
    <property type="match status" value="1"/>
</dbReference>
<dbReference type="InterPro" id="IPR039426">
    <property type="entry name" value="TonB-dep_rcpt-like"/>
</dbReference>
<sequence length="615" mass="71382">EKLLREYEEASELYRKTRRESLGHVIVFKREDLERMQAYRLGDLLKSLRYFTLLNNRFGVLSLFEFGAYSVIPKYYRLYINDHEVSSLHTGSPFLVWENFPLDLIEHVEIYQAPGAIELGNEPAIVIIKIYTKDPRRENVSRIRSTASSRKGYDLVFYRAEELDPETSYVFLLSTGSDNRKDYTLGGETLSRDAYYRYAFAGLYFSNVKLELGYGSVNRTPFLGFATDNVAEEGYTKAEDLYFVLTAYPLEDRSLKFVFSLDNHRRKHYESSSSGLFIPIFMDPLNPLNNPRDFYENAFFNKIDIYLSKTFSRRRNKLLTAVSYKLYNADVDSRYYTTLGGTRVNVGSTVPFNRQEIYSLILEDQFSLDPRNLLIGGVKLDKYYRNGGFKDFEEYILRVGYITTPRRGVYLKGFLSRSYIPPYFYDIEISRRDLDTIKIPLSATAEAIFSFGQTRVNVGGGYVRVKHSIAPDSSGLLRNLDEILEYKPVYLDVEHDISENHRIQLGYSFSLDPEVRLSPTAGGYLRLLSSFRRIHTFTELVYRRGFEYRGRRIEDGYDLSAGVSYSVTEDLSVRIKGENLLNRAIRVPYLALQTGNVDAYPVRERTFYLSVDWVF</sequence>
<name>A0A7C5QIC1_AQUAO</name>
<evidence type="ECO:0000313" key="8">
    <source>
        <dbReference type="EMBL" id="HHJ64242.1"/>
    </source>
</evidence>
<dbReference type="InterPro" id="IPR037066">
    <property type="entry name" value="Plug_dom_sf"/>
</dbReference>
<dbReference type="Gene3D" id="2.40.170.20">
    <property type="entry name" value="TonB-dependent receptor, beta-barrel domain"/>
    <property type="match status" value="1"/>
</dbReference>
<organism evidence="8">
    <name type="scientific">Aquifex aeolicus</name>
    <dbReference type="NCBI Taxonomy" id="63363"/>
    <lineage>
        <taxon>Bacteria</taxon>
        <taxon>Pseudomonadati</taxon>
        <taxon>Aquificota</taxon>
        <taxon>Aquificia</taxon>
        <taxon>Aquificales</taxon>
        <taxon>Aquificaceae</taxon>
        <taxon>Aquifex</taxon>
    </lineage>
</organism>
<reference evidence="8" key="1">
    <citation type="journal article" date="2020" name="mSystems">
        <title>Genome- and Community-Level Interaction Insights into Carbon Utilization and Element Cycling Functions of Hydrothermarchaeota in Hydrothermal Sediment.</title>
        <authorList>
            <person name="Zhou Z."/>
            <person name="Liu Y."/>
            <person name="Xu W."/>
            <person name="Pan J."/>
            <person name="Luo Z.H."/>
            <person name="Li M."/>
        </authorList>
    </citation>
    <scope>NUCLEOTIDE SEQUENCE [LARGE SCALE GENOMIC DNA]</scope>
    <source>
        <strain evidence="8">HyVt-501</strain>
    </source>
</reference>
<keyword evidence="3" id="KW-1134">Transmembrane beta strand</keyword>